<name>A0A176QH49_9MICO</name>
<dbReference type="InterPro" id="IPR024087">
    <property type="entry name" value="Creatininase-like_sf"/>
</dbReference>
<dbReference type="Gene3D" id="3.40.50.10310">
    <property type="entry name" value="Creatininase"/>
    <property type="match status" value="1"/>
</dbReference>
<evidence type="ECO:0000313" key="6">
    <source>
        <dbReference type="EMBL" id="OAB89064.1"/>
    </source>
</evidence>
<reference evidence="6 7" key="1">
    <citation type="submission" date="2016-01" db="EMBL/GenBank/DDBJ databases">
        <title>Janibacter melonis strain CD11_4 genome sequencing and assembly.</title>
        <authorList>
            <person name="Nair G.R."/>
            <person name="Kaur G."/>
            <person name="Chander A.M."/>
            <person name="Mayilraj S."/>
        </authorList>
    </citation>
    <scope>NUCLEOTIDE SEQUENCE [LARGE SCALE GENOMIC DNA]</scope>
    <source>
        <strain evidence="6 7">CD11-4</strain>
    </source>
</reference>
<organism evidence="6 7">
    <name type="scientific">Janibacter melonis</name>
    <dbReference type="NCBI Taxonomy" id="262209"/>
    <lineage>
        <taxon>Bacteria</taxon>
        <taxon>Bacillati</taxon>
        <taxon>Actinomycetota</taxon>
        <taxon>Actinomycetes</taxon>
        <taxon>Micrococcales</taxon>
        <taxon>Intrasporangiaceae</taxon>
        <taxon>Janibacter</taxon>
    </lineage>
</organism>
<comment type="caution">
    <text evidence="6">The sequence shown here is derived from an EMBL/GenBank/DDBJ whole genome shotgun (WGS) entry which is preliminary data.</text>
</comment>
<gene>
    <name evidence="6" type="ORF">AWH69_01175</name>
</gene>
<dbReference type="PANTHER" id="PTHR35005">
    <property type="entry name" value="3-DEHYDRO-SCYLLO-INOSOSE HYDROLASE"/>
    <property type="match status" value="1"/>
</dbReference>
<proteinExistence type="inferred from homology"/>
<evidence type="ECO:0000313" key="7">
    <source>
        <dbReference type="Proteomes" id="UP000076976"/>
    </source>
</evidence>
<dbReference type="EMBL" id="LQZG01000001">
    <property type="protein sequence ID" value="OAB89064.1"/>
    <property type="molecule type" value="Genomic_DNA"/>
</dbReference>
<dbReference type="GO" id="GO:0016811">
    <property type="term" value="F:hydrolase activity, acting on carbon-nitrogen (but not peptide) bonds, in linear amides"/>
    <property type="evidence" value="ECO:0007669"/>
    <property type="project" value="TreeGrafter"/>
</dbReference>
<comment type="similarity">
    <text evidence="5">Belongs to the creatininase superfamily.</text>
</comment>
<dbReference type="GO" id="GO:0009231">
    <property type="term" value="P:riboflavin biosynthetic process"/>
    <property type="evidence" value="ECO:0007669"/>
    <property type="project" value="TreeGrafter"/>
</dbReference>
<dbReference type="SUPFAM" id="SSF102215">
    <property type="entry name" value="Creatininase"/>
    <property type="match status" value="1"/>
</dbReference>
<evidence type="ECO:0000256" key="5">
    <source>
        <dbReference type="ARBA" id="ARBA00024029"/>
    </source>
</evidence>
<dbReference type="Pfam" id="PF02633">
    <property type="entry name" value="Creatininase"/>
    <property type="match status" value="1"/>
</dbReference>
<evidence type="ECO:0000256" key="1">
    <source>
        <dbReference type="ARBA" id="ARBA00001947"/>
    </source>
</evidence>
<keyword evidence="7" id="KW-1185">Reference proteome</keyword>
<dbReference type="InterPro" id="IPR003785">
    <property type="entry name" value="Creatininase/forma_Hydrolase"/>
</dbReference>
<sequence length="246" mass="25645">MTSAEAAQAAQRGAVLVLPVGAVEQHGPALPLGTDTIRAEAVVDRLVDALDELVVVGPTVPVGVSPHHLAFPGTMTLRPATFAAVLTDYVDSLARHGWRRVLVVTGHGGNNATLGVVAQDVLRDHPEVELAWAPVTPLAPDALGAMNRAEVTGHCGEAETAQMLHLAPDLVRSDRLAAGTTVPGQLDPFARLSRGAAHPAVALPYDRLSASGVLGDPTSATAEDGRAVVDEVVRRLADFVREWSTT</sequence>
<evidence type="ECO:0000256" key="3">
    <source>
        <dbReference type="ARBA" id="ARBA00022801"/>
    </source>
</evidence>
<evidence type="ECO:0000256" key="4">
    <source>
        <dbReference type="ARBA" id="ARBA00022833"/>
    </source>
</evidence>
<keyword evidence="2" id="KW-0479">Metal-binding</keyword>
<comment type="cofactor">
    <cofactor evidence="1">
        <name>Zn(2+)</name>
        <dbReference type="ChEBI" id="CHEBI:29105"/>
    </cofactor>
</comment>
<keyword evidence="3 6" id="KW-0378">Hydrolase</keyword>
<protein>
    <submittedName>
        <fullName evidence="6">Creatinine amidohydrolase</fullName>
    </submittedName>
</protein>
<dbReference type="PANTHER" id="PTHR35005:SF1">
    <property type="entry name" value="2-AMINO-5-FORMYLAMINO-6-RIBOSYLAMINOPYRIMIDIN-4(3H)-ONE 5'-MONOPHOSPHATE DEFORMYLASE"/>
    <property type="match status" value="1"/>
</dbReference>
<dbReference type="GO" id="GO:0046872">
    <property type="term" value="F:metal ion binding"/>
    <property type="evidence" value="ECO:0007669"/>
    <property type="project" value="UniProtKB-KW"/>
</dbReference>
<dbReference type="Proteomes" id="UP000076976">
    <property type="component" value="Unassembled WGS sequence"/>
</dbReference>
<keyword evidence="4" id="KW-0862">Zinc</keyword>
<dbReference type="AlphaFoldDB" id="A0A176QH49"/>
<evidence type="ECO:0000256" key="2">
    <source>
        <dbReference type="ARBA" id="ARBA00022723"/>
    </source>
</evidence>
<accession>A0A176QH49</accession>
<dbReference type="STRING" id="262209.AWH69_01175"/>